<organism evidence="1 2">
    <name type="scientific">Nocardia wallacei</name>
    <dbReference type="NCBI Taxonomy" id="480035"/>
    <lineage>
        <taxon>Bacteria</taxon>
        <taxon>Bacillati</taxon>
        <taxon>Actinomycetota</taxon>
        <taxon>Actinomycetes</taxon>
        <taxon>Mycobacteriales</taxon>
        <taxon>Nocardiaceae</taxon>
        <taxon>Nocardia</taxon>
    </lineage>
</organism>
<evidence type="ECO:0000313" key="1">
    <source>
        <dbReference type="EMBL" id="BCK53596.1"/>
    </source>
</evidence>
<dbReference type="AlphaFoldDB" id="A0A7G1KGA7"/>
<dbReference type="Proteomes" id="UP000516173">
    <property type="component" value="Chromosome"/>
</dbReference>
<reference evidence="1 2" key="1">
    <citation type="submission" date="2020-08" db="EMBL/GenBank/DDBJ databases">
        <title>Genome Sequencing of Nocardia wallacei strain FMUON74 and assembly.</title>
        <authorList>
            <person name="Toyokawa M."/>
            <person name="Uesaka K."/>
        </authorList>
    </citation>
    <scope>NUCLEOTIDE SEQUENCE [LARGE SCALE GENOMIC DNA]</scope>
    <source>
        <strain evidence="1 2">FMUON74</strain>
    </source>
</reference>
<keyword evidence="2" id="KW-1185">Reference proteome</keyword>
<dbReference type="KEGG" id="nwl:NWFMUON74_13680"/>
<name>A0A7G1KGA7_9NOCA</name>
<proteinExistence type="predicted"/>
<evidence type="ECO:0000313" key="2">
    <source>
        <dbReference type="Proteomes" id="UP000516173"/>
    </source>
</evidence>
<dbReference type="EMBL" id="AP023396">
    <property type="protein sequence ID" value="BCK53596.1"/>
    <property type="molecule type" value="Genomic_DNA"/>
</dbReference>
<protein>
    <submittedName>
        <fullName evidence="1">Uncharacterized protein</fullName>
    </submittedName>
</protein>
<gene>
    <name evidence="1" type="ORF">NWFMUON74_13680</name>
</gene>
<sequence>MCIGLLLDSSRWNDASCGVSLVITLPDAPSDTRSIVMSPKPPRPGVWDMSRYRGKAFAPGGPHGMLVRFVSGGDDYEGGIHEQPTPVSVTRAEFRATAGRRR</sequence>
<accession>A0A7G1KGA7</accession>